<keyword evidence="5" id="KW-1185">Reference proteome</keyword>
<feature type="transmembrane region" description="Helical" evidence="2">
    <location>
        <begin position="1101"/>
        <end position="1130"/>
    </location>
</feature>
<dbReference type="OrthoDB" id="3633556at2759"/>
<dbReference type="InterPro" id="IPR011004">
    <property type="entry name" value="Trimer_LpxA-like_sf"/>
</dbReference>
<keyword evidence="2" id="KW-0812">Transmembrane</keyword>
<dbReference type="Gene3D" id="3.40.50.12780">
    <property type="entry name" value="N-terminal domain of ligase-like"/>
    <property type="match status" value="2"/>
</dbReference>
<feature type="domain" description="Carrier" evidence="3">
    <location>
        <begin position="732"/>
        <end position="814"/>
    </location>
</feature>
<dbReference type="InParanoid" id="A0A168KRB0"/>
<reference evidence="4" key="1">
    <citation type="submission" date="2016-04" db="EMBL/GenBank/DDBJ databases">
        <authorList>
            <person name="Evans L.H."/>
            <person name="Alamgir A."/>
            <person name="Owens N."/>
            <person name="Weber N.D."/>
            <person name="Virtaneva K."/>
            <person name="Barbian K."/>
            <person name="Babar A."/>
            <person name="Rosenke K."/>
        </authorList>
    </citation>
    <scope>NUCLEOTIDE SEQUENCE [LARGE SCALE GENOMIC DNA]</scope>
    <source>
        <strain evidence="4">CBS 101.48</strain>
    </source>
</reference>
<accession>A0A168KRB0</accession>
<dbReference type="SUPFAM" id="SSF56801">
    <property type="entry name" value="Acetyl-CoA synthetase-like"/>
    <property type="match status" value="2"/>
</dbReference>
<feature type="transmembrane region" description="Helical" evidence="2">
    <location>
        <begin position="1372"/>
        <end position="1395"/>
    </location>
</feature>
<proteinExistence type="predicted"/>
<dbReference type="EMBL" id="LT550270">
    <property type="protein sequence ID" value="SAL95243.1"/>
    <property type="molecule type" value="Genomic_DNA"/>
</dbReference>
<feature type="region of interest" description="Disordered" evidence="1">
    <location>
        <begin position="1"/>
        <end position="41"/>
    </location>
</feature>
<evidence type="ECO:0000256" key="1">
    <source>
        <dbReference type="SAM" id="MobiDB-lite"/>
    </source>
</evidence>
<dbReference type="OMA" id="HRGFDNG"/>
<dbReference type="InterPro" id="IPR036736">
    <property type="entry name" value="ACP-like_sf"/>
</dbReference>
<dbReference type="Gene3D" id="3.30.300.30">
    <property type="match status" value="2"/>
</dbReference>
<dbReference type="PANTHER" id="PTHR43201">
    <property type="entry name" value="ACYL-COA SYNTHETASE"/>
    <property type="match status" value="1"/>
</dbReference>
<dbReference type="Gene3D" id="2.160.10.10">
    <property type="entry name" value="Hexapeptide repeat proteins"/>
    <property type="match status" value="2"/>
</dbReference>
<evidence type="ECO:0000259" key="3">
    <source>
        <dbReference type="PROSITE" id="PS50075"/>
    </source>
</evidence>
<gene>
    <name evidence="4" type="primary">ABSGL_00561.1 scaffold 832</name>
</gene>
<feature type="transmembrane region" description="Helical" evidence="2">
    <location>
        <begin position="1434"/>
        <end position="1460"/>
    </location>
</feature>
<keyword evidence="2" id="KW-1133">Transmembrane helix</keyword>
<dbReference type="InterPro" id="IPR042099">
    <property type="entry name" value="ANL_N_sf"/>
</dbReference>
<dbReference type="PANTHER" id="PTHR43201:SF10">
    <property type="entry name" value="CARRIER DOMAIN-CONTAINING PROTEIN"/>
    <property type="match status" value="1"/>
</dbReference>
<dbReference type="SUPFAM" id="SSF47336">
    <property type="entry name" value="ACP-like"/>
    <property type="match status" value="1"/>
</dbReference>
<dbReference type="Gene3D" id="1.10.1200.10">
    <property type="entry name" value="ACP-like"/>
    <property type="match status" value="1"/>
</dbReference>
<keyword evidence="2" id="KW-0472">Membrane</keyword>
<name>A0A168KRB0_ABSGL</name>
<dbReference type="SUPFAM" id="SSF51161">
    <property type="entry name" value="Trimeric LpxA-like enzymes"/>
    <property type="match status" value="2"/>
</dbReference>
<dbReference type="STRING" id="4829.A0A168KRB0"/>
<feature type="compositionally biased region" description="Low complexity" evidence="1">
    <location>
        <begin position="1"/>
        <end position="32"/>
    </location>
</feature>
<dbReference type="Pfam" id="PF00501">
    <property type="entry name" value="AMP-binding"/>
    <property type="match status" value="2"/>
</dbReference>
<protein>
    <recommendedName>
        <fullName evidence="3">Carrier domain-containing protein</fullName>
    </recommendedName>
</protein>
<sequence length="1647" mass="182459">MSSSPASSSSSRNGLNRSLSTLSSTSNNTASTCVSRSPSTSGKTVFNNSFEYVMGLLDVTFQGFLSDNNGKKQQRPEEAMGSLVNRTLQFDSLLDFICSSDEPAISSPPSSSSPKPSFITHNQLYNFIHKSFNLTQFGLGRGSRVGICLPDGPSLGLCLLSVMTYCTCAPSNANLTPEELLNDFKNMSVQSVIIPFAKLQNDNDPLVQTFRRGGLQLIGLETSAEHGNDITFSLFGDSSKLPDSNLLVDVGAPNQPDDIAMILQTSGTSGKKKTVPYRLRTLCVGTTCVAFSWGLRSSDTNINMMPLFHGFDAGLFWDVIDLQEQGQQVWYYAVPTMHQAILQEGSMRNVPDNRRRFVKMICNAGGGLLPLLAKELKNYFPSSTVLPSYGMTECMPISTPPRDYCLDREGTSGLMVGPEVAIFNNAVPVAKDGLVGHIMVRGAPCFDGYEGIDNTDTFDADGWFDTGDMGYLDDGYLYITGRSKEIINRGGEIISPFEIEEAVLAHPRVAQTLAFSVPHETLQETIGVVIVTHERQLRPDLRSLRTFLGKTLHQSKLPQVLVYMDNIPKNAVNKPLRIKLTERLDIPEVMDSESNLNVSQRLYEAECPEKGAPLTQAIPKRTVTWSMDDVVACLMKYTQVTDCAAFRNPIDKQVIAFVVTNGPTNGQQPQDDQQAQGLANQLHLYLQTQVHDYMLPKRIVIVDEIIQNVDGTVDQENLQKLAGEDEGESSNDPVAMALRDIFAFVLGVKSDDEKTKPSFPMNGDFFEYGGNSLKSGFLISQIRSKLGVVLPVTCLYDEDKRTPLGLAKICNEKIAKDHPLLTQGIGALGDDDNEADQALDSDAYKERMAKRVPSDAKNPFGFFPMAVQSSALYLLRPLRITVSWFLFANMLVLLANSWDKTANHWYRLVQLVLALVIARTAVAFVFPFIAIATKWIVIGRYRAGRYPLWGQYYLRWWFVRQVTRIAGRGVFKMNPTWYCWYLRMMGAKVGRNCQVDTHADIQEYDLVTIGDGCCFDNCSVRPFTLSKGNMNLSEVVIGNNCVVGLKSVVASGSHLPSGTVMGPVTSSHSYDVKTGGSAHVDTPEGMAFADLCRTNFPQPHLLLQLLVGWPVIVIINFIAYIPWFAVIYLLTAEVFFESLTSNQFTEVILYFAEPERVGYHFLAVVVRDNVVPFVYLFAVIIFKRLVIGKFKAGPRSHGQLSLMRFWLMEKLLPGGDLHGVTKRIGTHYELVSIIYRLLGANIGKRVYWPGSGIRVVEYDLLTIGNDVVFGSRTHVLCSDSVESAPVTVGDGAMVADRCVLLPGSSIGRKAVLGSGGLLKKHFKISPGSTWVGSRGGNAYKFSDGDAQDFEKMTEDDTITPFGRAFYQRKANYFVAPLLLLVPYNFIMQVIGSVYWSVPVTAAIQVAAVSEKYHYARHADEVSVYRLFEGNREGVTFAVILAMVASCVTVLAVLALLFEIGMKWALFGRRKQGSYNWDLSSYCQRWQCHITIQQAMRHDVLNLLTGSGWLVMFFRALGCNIGKRVCLYPNGGDPMMTEADLVTLEDDVAVDEASLVCHLNSRGQFSINPLRVGAGSVLRSGSRLLSGARMREDTTLLEHTLIVSGEVTDQKSIWQGWPGEDITAQQRHKRGHSKRFSVRSLRAFIDFY</sequence>
<feature type="transmembrane region" description="Helical" evidence="2">
    <location>
        <begin position="910"/>
        <end position="937"/>
    </location>
</feature>
<dbReference type="GO" id="GO:0031956">
    <property type="term" value="F:medium-chain fatty acid-CoA ligase activity"/>
    <property type="evidence" value="ECO:0007669"/>
    <property type="project" value="TreeGrafter"/>
</dbReference>
<organism evidence="4">
    <name type="scientific">Absidia glauca</name>
    <name type="common">Pin mould</name>
    <dbReference type="NCBI Taxonomy" id="4829"/>
    <lineage>
        <taxon>Eukaryota</taxon>
        <taxon>Fungi</taxon>
        <taxon>Fungi incertae sedis</taxon>
        <taxon>Mucoromycota</taxon>
        <taxon>Mucoromycotina</taxon>
        <taxon>Mucoromycetes</taxon>
        <taxon>Mucorales</taxon>
        <taxon>Cunninghamellaceae</taxon>
        <taxon>Absidia</taxon>
    </lineage>
</organism>
<dbReference type="InterPro" id="IPR045851">
    <property type="entry name" value="AMP-bd_C_sf"/>
</dbReference>
<dbReference type="PROSITE" id="PS50075">
    <property type="entry name" value="CARRIER"/>
    <property type="match status" value="1"/>
</dbReference>
<dbReference type="Proteomes" id="UP000078561">
    <property type="component" value="Unassembled WGS sequence"/>
</dbReference>
<dbReference type="GO" id="GO:0006631">
    <property type="term" value="P:fatty acid metabolic process"/>
    <property type="evidence" value="ECO:0007669"/>
    <property type="project" value="TreeGrafter"/>
</dbReference>
<evidence type="ECO:0000313" key="4">
    <source>
        <dbReference type="EMBL" id="SAL95243.1"/>
    </source>
</evidence>
<dbReference type="Pfam" id="PF13193">
    <property type="entry name" value="AMP-binding_C"/>
    <property type="match status" value="1"/>
</dbReference>
<feature type="transmembrane region" description="Helical" evidence="2">
    <location>
        <begin position="1159"/>
        <end position="1182"/>
    </location>
</feature>
<dbReference type="InterPro" id="IPR009081">
    <property type="entry name" value="PP-bd_ACP"/>
</dbReference>
<dbReference type="InterPro" id="IPR025110">
    <property type="entry name" value="AMP-bd_C"/>
</dbReference>
<evidence type="ECO:0000256" key="2">
    <source>
        <dbReference type="SAM" id="Phobius"/>
    </source>
</evidence>
<dbReference type="InterPro" id="IPR000873">
    <property type="entry name" value="AMP-dep_synth/lig_dom"/>
</dbReference>
<evidence type="ECO:0000313" key="5">
    <source>
        <dbReference type="Proteomes" id="UP000078561"/>
    </source>
</evidence>